<sequence>MTEPSPTPVLTSLLQAEPDLVDRIFDYLIEAHPEIAGLKLDEARRAVRSHLAGSRYYVASRKRDDVASRVLSLFNGRNATEVARKLGISRATVYRCLKQPRRE</sequence>
<proteinExistence type="predicted"/>
<dbReference type="GO" id="GO:0003677">
    <property type="term" value="F:DNA binding"/>
    <property type="evidence" value="ECO:0007669"/>
    <property type="project" value="InterPro"/>
</dbReference>
<dbReference type="InterPro" id="IPR005471">
    <property type="entry name" value="Tscrpt_reg_IclR_N"/>
</dbReference>
<dbReference type="RefSeq" id="WP_339092241.1">
    <property type="nucleotide sequence ID" value="NZ_LR743507.1"/>
</dbReference>
<dbReference type="Pfam" id="PF09339">
    <property type="entry name" value="HTH_IclR"/>
    <property type="match status" value="1"/>
</dbReference>
<name>A0A679JQ96_VARPD</name>
<feature type="domain" description="HTH iclR-type" evidence="1">
    <location>
        <begin position="67"/>
        <end position="98"/>
    </location>
</feature>
<reference evidence="2" key="1">
    <citation type="submission" date="2019-12" db="EMBL/GenBank/DDBJ databases">
        <authorList>
            <person name="Cremers G."/>
        </authorList>
    </citation>
    <scope>NUCLEOTIDE SEQUENCE</scope>
    <source>
        <strain evidence="2">Vvax</strain>
    </source>
</reference>
<gene>
    <name evidence="2" type="ORF">VVAX_04731</name>
</gene>
<organism evidence="2">
    <name type="scientific">Variovorax paradoxus</name>
    <dbReference type="NCBI Taxonomy" id="34073"/>
    <lineage>
        <taxon>Bacteria</taxon>
        <taxon>Pseudomonadati</taxon>
        <taxon>Pseudomonadota</taxon>
        <taxon>Betaproteobacteria</taxon>
        <taxon>Burkholderiales</taxon>
        <taxon>Comamonadaceae</taxon>
        <taxon>Variovorax</taxon>
    </lineage>
</organism>
<dbReference type="GO" id="GO:0006355">
    <property type="term" value="P:regulation of DNA-templated transcription"/>
    <property type="evidence" value="ECO:0007669"/>
    <property type="project" value="InterPro"/>
</dbReference>
<dbReference type="SUPFAM" id="SSF46689">
    <property type="entry name" value="Homeodomain-like"/>
    <property type="match status" value="1"/>
</dbReference>
<dbReference type="InterPro" id="IPR009057">
    <property type="entry name" value="Homeodomain-like_sf"/>
</dbReference>
<evidence type="ECO:0000259" key="1">
    <source>
        <dbReference type="Pfam" id="PF09339"/>
    </source>
</evidence>
<dbReference type="AlphaFoldDB" id="A0A679JQ96"/>
<dbReference type="EMBL" id="LR743507">
    <property type="protein sequence ID" value="CAA2108221.1"/>
    <property type="molecule type" value="Genomic_DNA"/>
</dbReference>
<evidence type="ECO:0000313" key="2">
    <source>
        <dbReference type="EMBL" id="CAA2108221.1"/>
    </source>
</evidence>
<dbReference type="Gene3D" id="1.10.10.60">
    <property type="entry name" value="Homeodomain-like"/>
    <property type="match status" value="1"/>
</dbReference>
<accession>A0A679JQ96</accession>
<protein>
    <recommendedName>
        <fullName evidence="1">HTH iclR-type domain-containing protein</fullName>
    </recommendedName>
</protein>